<dbReference type="EMBL" id="CADCVU010000052">
    <property type="protein sequence ID" value="CAA9487976.1"/>
    <property type="molecule type" value="Genomic_DNA"/>
</dbReference>
<dbReference type="InterPro" id="IPR038607">
    <property type="entry name" value="PhoD-like_sf"/>
</dbReference>
<dbReference type="InterPro" id="IPR056702">
    <property type="entry name" value="DUF7800"/>
</dbReference>
<proteinExistence type="predicted"/>
<dbReference type="PANTHER" id="PTHR37031:SF2">
    <property type="entry name" value="PHOD-LIKE PHOSPHATASE METALLOPHOSPHATASE DOMAIN-CONTAINING PROTEIN"/>
    <property type="match status" value="1"/>
</dbReference>
<feature type="domain" description="DUF7800" evidence="3">
    <location>
        <begin position="1"/>
        <end position="85"/>
    </location>
</feature>
<gene>
    <name evidence="4" type="ORF">AVDCRST_MAG45-570</name>
</gene>
<dbReference type="PANTHER" id="PTHR37031">
    <property type="entry name" value="METALLOPHOSPHATASE BINDING DOMAIN PROTEIN"/>
    <property type="match status" value="1"/>
</dbReference>
<reference evidence="4" key="1">
    <citation type="submission" date="2020-02" db="EMBL/GenBank/DDBJ databases">
        <authorList>
            <person name="Meier V. D."/>
        </authorList>
    </citation>
    <scope>NUCLEOTIDE SEQUENCE</scope>
    <source>
        <strain evidence="4">AVDCRST_MAG45</strain>
    </source>
</reference>
<feature type="domain" description="PhoD-like phosphatase metallophosphatase" evidence="2">
    <location>
        <begin position="141"/>
        <end position="441"/>
    </location>
</feature>
<dbReference type="AlphaFoldDB" id="A0A6J4S9H2"/>
<dbReference type="InterPro" id="IPR018946">
    <property type="entry name" value="PhoD-like_MPP"/>
</dbReference>
<dbReference type="Pfam" id="PF25077">
    <property type="entry name" value="DUF7800"/>
    <property type="match status" value="1"/>
</dbReference>
<accession>A0A6J4S9H2</accession>
<protein>
    <submittedName>
        <fullName evidence="4">Phosphodiesterase/alkaline phosphatase D</fullName>
    </submittedName>
</protein>
<feature type="region of interest" description="Disordered" evidence="1">
    <location>
        <begin position="533"/>
        <end position="554"/>
    </location>
</feature>
<sequence length="554" mass="63093">MSELVLGPLLRYVGEREATIWVETDCACEVEILGNRTPTFEVSGHHYALARIDELEPGTATPYEVHVDGECRWPPAHSPHPPSVIRTIKEGTSYRVIFGSCRVARPHEPPYNLKRDADARAKEIDALYTYALRMTTRPPEEWPDLLLWLGDQVYADDVSNGTERFIASRRTTDDAPGSEVADFEEYTRLYLDSWSDPLIRWILSTVSSAMIFDDHDIVDDWNISEAWIREIRRQPWWHERIVGGIMSYWVYQHLGNLSPSQLDDDPVYRRITAGEDAGPLVRELAERSDHDVGAMRWSFHRDLGRTRLVVIDSRAGRVLGEQERRMVDEREWDYIQRSASGDFDHVLIATSVPFLLAPGMHHLEQWNERVCAGAWGGLAARAAERIRQAIDLEHWAAFDRSFRELAELERSVASGERGRPPATVITLSGDVHHAYVQEVAFRSNGRGDRAGERAAVYQAVCSPMRNALSSKERRIMRFGWSRPFTAVARLLARAAGARDQDIRWRSVDESEPWFNNQLATLDLDGRTARVRLERPGPGDGGPPQLEQLAERRLA</sequence>
<evidence type="ECO:0000259" key="3">
    <source>
        <dbReference type="Pfam" id="PF25077"/>
    </source>
</evidence>
<evidence type="ECO:0000259" key="2">
    <source>
        <dbReference type="Pfam" id="PF09423"/>
    </source>
</evidence>
<evidence type="ECO:0000313" key="4">
    <source>
        <dbReference type="EMBL" id="CAA9487976.1"/>
    </source>
</evidence>
<dbReference type="Pfam" id="PF09423">
    <property type="entry name" value="PhoD"/>
    <property type="match status" value="1"/>
</dbReference>
<organism evidence="4">
    <name type="scientific">uncultured Solirubrobacterales bacterium</name>
    <dbReference type="NCBI Taxonomy" id="768556"/>
    <lineage>
        <taxon>Bacteria</taxon>
        <taxon>Bacillati</taxon>
        <taxon>Actinomycetota</taxon>
        <taxon>Thermoleophilia</taxon>
        <taxon>Solirubrobacterales</taxon>
        <taxon>environmental samples</taxon>
    </lineage>
</organism>
<dbReference type="InterPro" id="IPR029052">
    <property type="entry name" value="Metallo-depent_PP-like"/>
</dbReference>
<dbReference type="CDD" id="cd07389">
    <property type="entry name" value="MPP_PhoD"/>
    <property type="match status" value="1"/>
</dbReference>
<dbReference type="Gene3D" id="3.60.21.70">
    <property type="entry name" value="PhoD-like phosphatase"/>
    <property type="match status" value="1"/>
</dbReference>
<evidence type="ECO:0000256" key="1">
    <source>
        <dbReference type="SAM" id="MobiDB-lite"/>
    </source>
</evidence>
<dbReference type="SUPFAM" id="SSF56300">
    <property type="entry name" value="Metallo-dependent phosphatases"/>
    <property type="match status" value="1"/>
</dbReference>
<name>A0A6J4S9H2_9ACTN</name>